<dbReference type="EMBL" id="GANP01008211">
    <property type="protein sequence ID" value="JAB76257.1"/>
    <property type="molecule type" value="mRNA"/>
</dbReference>
<organism evidence="3">
    <name type="scientific">Ixodes ricinus</name>
    <name type="common">Common tick</name>
    <name type="synonym">Acarus ricinus</name>
    <dbReference type="NCBI Taxonomy" id="34613"/>
    <lineage>
        <taxon>Eukaryota</taxon>
        <taxon>Metazoa</taxon>
        <taxon>Ecdysozoa</taxon>
        <taxon>Arthropoda</taxon>
        <taxon>Chelicerata</taxon>
        <taxon>Arachnida</taxon>
        <taxon>Acari</taxon>
        <taxon>Parasitiformes</taxon>
        <taxon>Ixodida</taxon>
        <taxon>Ixodoidea</taxon>
        <taxon>Ixodidae</taxon>
        <taxon>Ixodinae</taxon>
        <taxon>Ixodes</taxon>
    </lineage>
</organism>
<dbReference type="InterPro" id="IPR002223">
    <property type="entry name" value="Kunitz_BPTI"/>
</dbReference>
<dbReference type="SUPFAM" id="SSF57362">
    <property type="entry name" value="BPTI-like"/>
    <property type="match status" value="1"/>
</dbReference>
<accession>V5HLL3</accession>
<dbReference type="PROSITE" id="PS50279">
    <property type="entry name" value="BPTI_KUNITZ_2"/>
    <property type="match status" value="1"/>
</dbReference>
<name>V5HLL3_IXORI</name>
<dbReference type="Pfam" id="PF00014">
    <property type="entry name" value="Kunitz_BPTI"/>
    <property type="match status" value="1"/>
</dbReference>
<proteinExistence type="evidence at transcript level"/>
<reference evidence="3" key="1">
    <citation type="journal article" date="2015" name="Sci. Rep.">
        <title>Tissue- and time-dependent transcription in Ixodes ricinus salivary glands and midguts when blood feeding on the vertebrate host.</title>
        <authorList>
            <person name="Kotsyfakis M."/>
            <person name="Schwarz A."/>
            <person name="Erhart J."/>
            <person name="Ribeiro J.M."/>
        </authorList>
    </citation>
    <scope>NUCLEOTIDE SEQUENCE</scope>
    <source>
        <tissue evidence="3">Salivary gland and midgut</tissue>
    </source>
</reference>
<feature type="signal peptide" evidence="1">
    <location>
        <begin position="1"/>
        <end position="19"/>
    </location>
</feature>
<dbReference type="Gene3D" id="4.10.410.10">
    <property type="entry name" value="Pancreatic trypsin inhibitor Kunitz domain"/>
    <property type="match status" value="1"/>
</dbReference>
<evidence type="ECO:0000259" key="2">
    <source>
        <dbReference type="PROSITE" id="PS50279"/>
    </source>
</evidence>
<dbReference type="CDD" id="cd00109">
    <property type="entry name" value="Kunitz-type"/>
    <property type="match status" value="1"/>
</dbReference>
<evidence type="ECO:0000256" key="1">
    <source>
        <dbReference type="SAM" id="SignalP"/>
    </source>
</evidence>
<feature type="domain" description="BPTI/Kunitz inhibitor" evidence="2">
    <location>
        <begin position="25"/>
        <end position="75"/>
    </location>
</feature>
<dbReference type="InterPro" id="IPR036880">
    <property type="entry name" value="Kunitz_BPTI_sf"/>
</dbReference>
<protein>
    <submittedName>
        <fullName evidence="3">Putative tick kunitz 40</fullName>
    </submittedName>
</protein>
<dbReference type="GO" id="GO:0004867">
    <property type="term" value="F:serine-type endopeptidase inhibitor activity"/>
    <property type="evidence" value="ECO:0007669"/>
    <property type="project" value="InterPro"/>
</dbReference>
<evidence type="ECO:0000313" key="3">
    <source>
        <dbReference type="EMBL" id="JAB76257.1"/>
    </source>
</evidence>
<dbReference type="AlphaFoldDB" id="V5HLL3"/>
<keyword evidence="1" id="KW-0732">Signal</keyword>
<sequence>MKAILALTCIFSAVVLISALDKEVCEGPHATSSCASDAPLAYWYYFNNGTGRCEKLFGCGGPNEFPTENECRKECPYGTYASNV</sequence>
<feature type="chain" id="PRO_5004736115" evidence="1">
    <location>
        <begin position="20"/>
        <end position="84"/>
    </location>
</feature>
<dbReference type="SMART" id="SM00131">
    <property type="entry name" value="KU"/>
    <property type="match status" value="1"/>
</dbReference>